<sequence length="222" mass="23782">MSQYSLTVVNKSELAKGSPTFAVMAELPEAQNGDALSTAWLTQVIHPGNSYTFTWDIEWGFAWSASGTRQDYTWRANGHIAADPTSASQCAAEFDYTSGDFMLTPATHVPAPDHDALFINDSGAIPKPSTQPSSVAVTLDGQAVCVVDAGPNVQHQFTLHPTYYIVAGSYKHSQMVDAASLTQQAVLSYQSGIADKTAVLDGQNIWHIQNSSEVDLSGVLLS</sequence>
<dbReference type="EMBL" id="BAAAMR010000197">
    <property type="protein sequence ID" value="GAA2170471.1"/>
    <property type="molecule type" value="Genomic_DNA"/>
</dbReference>
<dbReference type="RefSeq" id="WP_344284637.1">
    <property type="nucleotide sequence ID" value="NZ_BAAAMR010000197.1"/>
</dbReference>
<gene>
    <name evidence="1" type="ORF">GCM10009727_94810</name>
</gene>
<name>A0ABN3AJZ2_9ACTN</name>
<organism evidence="1 2">
    <name type="scientific">Actinomadura napierensis</name>
    <dbReference type="NCBI Taxonomy" id="267854"/>
    <lineage>
        <taxon>Bacteria</taxon>
        <taxon>Bacillati</taxon>
        <taxon>Actinomycetota</taxon>
        <taxon>Actinomycetes</taxon>
        <taxon>Streptosporangiales</taxon>
        <taxon>Thermomonosporaceae</taxon>
        <taxon>Actinomadura</taxon>
    </lineage>
</organism>
<keyword evidence="2" id="KW-1185">Reference proteome</keyword>
<evidence type="ECO:0000313" key="2">
    <source>
        <dbReference type="Proteomes" id="UP001501020"/>
    </source>
</evidence>
<comment type="caution">
    <text evidence="1">The sequence shown here is derived from an EMBL/GenBank/DDBJ whole genome shotgun (WGS) entry which is preliminary data.</text>
</comment>
<dbReference type="Proteomes" id="UP001501020">
    <property type="component" value="Unassembled WGS sequence"/>
</dbReference>
<accession>A0ABN3AJZ2</accession>
<evidence type="ECO:0000313" key="1">
    <source>
        <dbReference type="EMBL" id="GAA2170471.1"/>
    </source>
</evidence>
<protein>
    <submittedName>
        <fullName evidence="1">Uncharacterized protein</fullName>
    </submittedName>
</protein>
<proteinExistence type="predicted"/>
<reference evidence="1 2" key="1">
    <citation type="journal article" date="2019" name="Int. J. Syst. Evol. Microbiol.">
        <title>The Global Catalogue of Microorganisms (GCM) 10K type strain sequencing project: providing services to taxonomists for standard genome sequencing and annotation.</title>
        <authorList>
            <consortium name="The Broad Institute Genomics Platform"/>
            <consortium name="The Broad Institute Genome Sequencing Center for Infectious Disease"/>
            <person name="Wu L."/>
            <person name="Ma J."/>
        </authorList>
    </citation>
    <scope>NUCLEOTIDE SEQUENCE [LARGE SCALE GENOMIC DNA]</scope>
    <source>
        <strain evidence="1 2">JCM 13850</strain>
    </source>
</reference>